<dbReference type="InterPro" id="IPR036010">
    <property type="entry name" value="2Fe-2S_ferredoxin-like_sf"/>
</dbReference>
<keyword evidence="3" id="KW-1185">Reference proteome</keyword>
<dbReference type="GO" id="GO:0016491">
    <property type="term" value="F:oxidoreductase activity"/>
    <property type="evidence" value="ECO:0007669"/>
    <property type="project" value="UniProtKB-KW"/>
</dbReference>
<evidence type="ECO:0000313" key="2">
    <source>
        <dbReference type="EMBL" id="SOC02982.1"/>
    </source>
</evidence>
<proteinExistence type="predicted"/>
<dbReference type="SUPFAM" id="SSF54292">
    <property type="entry name" value="2Fe-2S ferredoxin-like"/>
    <property type="match status" value="1"/>
</dbReference>
<organism evidence="2 3">
    <name type="scientific">Ureibacillus xyleni</name>
    <dbReference type="NCBI Taxonomy" id="614648"/>
    <lineage>
        <taxon>Bacteria</taxon>
        <taxon>Bacillati</taxon>
        <taxon>Bacillota</taxon>
        <taxon>Bacilli</taxon>
        <taxon>Bacillales</taxon>
        <taxon>Caryophanaceae</taxon>
        <taxon>Ureibacillus</taxon>
    </lineage>
</organism>
<dbReference type="InterPro" id="IPR042204">
    <property type="entry name" value="2Fe-2S-bd_N"/>
</dbReference>
<reference evidence="3" key="1">
    <citation type="submission" date="2017-08" db="EMBL/GenBank/DDBJ databases">
        <authorList>
            <person name="Varghese N."/>
            <person name="Submissions S."/>
        </authorList>
    </citation>
    <scope>NUCLEOTIDE SEQUENCE [LARGE SCALE GENOMIC DNA]</scope>
    <source>
        <strain evidence="3">JC22</strain>
    </source>
</reference>
<dbReference type="Proteomes" id="UP000219636">
    <property type="component" value="Unassembled WGS sequence"/>
</dbReference>
<dbReference type="Gene3D" id="3.10.20.440">
    <property type="entry name" value="2Fe-2S iron-sulphur cluster binding domain, sarcosine oxidase, alpha subunit, N-terminal domain"/>
    <property type="match status" value="1"/>
</dbReference>
<dbReference type="AlphaFoldDB" id="A0A285S7R2"/>
<accession>A0A285S7R2</accession>
<sequence length="96" mass="10638">MVKNVKQKEIRFNFNGKEIKGHEGQPIAAALFDNGIRAIRYCDVTGELRGIYCGIGHCFECRATVNGISGIRTCLTPIEENMNVASNLTGVQYDEE</sequence>
<keyword evidence="1" id="KW-0560">Oxidoreductase</keyword>
<dbReference type="OrthoDB" id="573392at2"/>
<dbReference type="EMBL" id="OBMQ01000003">
    <property type="protein sequence ID" value="SOC02982.1"/>
    <property type="molecule type" value="Genomic_DNA"/>
</dbReference>
<dbReference type="RefSeq" id="WP_097072831.1">
    <property type="nucleotide sequence ID" value="NZ_OBMQ01000003.1"/>
</dbReference>
<evidence type="ECO:0000256" key="1">
    <source>
        <dbReference type="ARBA" id="ARBA00023002"/>
    </source>
</evidence>
<evidence type="ECO:0000313" key="3">
    <source>
        <dbReference type="Proteomes" id="UP000219636"/>
    </source>
</evidence>
<dbReference type="GO" id="GO:0051536">
    <property type="term" value="F:iron-sulfur cluster binding"/>
    <property type="evidence" value="ECO:0007669"/>
    <property type="project" value="InterPro"/>
</dbReference>
<gene>
    <name evidence="2" type="ORF">SAMN05880501_103147</name>
</gene>
<name>A0A285S7R2_9BACL</name>
<dbReference type="Pfam" id="PF13510">
    <property type="entry name" value="Fer2_4"/>
    <property type="match status" value="1"/>
</dbReference>
<protein>
    <submittedName>
        <fullName evidence="2">2Fe-2S iron-sulfur cluster protein</fullName>
    </submittedName>
</protein>